<evidence type="ECO:0000256" key="1">
    <source>
        <dbReference type="ARBA" id="ARBA00012528"/>
    </source>
</evidence>
<keyword evidence="2" id="KW-0812">Transmembrane</keyword>
<accession>A0A6M4MFD4</accession>
<dbReference type="Gene3D" id="1.25.40.10">
    <property type="entry name" value="Tetratricopeptide repeat domain"/>
    <property type="match status" value="1"/>
</dbReference>
<reference evidence="6" key="1">
    <citation type="submission" date="2014-12" db="EMBL/GenBank/DDBJ databases">
        <title>Complete genome sequence of a multi-drug resistant Klebsiella pneumoniae.</title>
        <authorList>
            <person name="Hua X."/>
            <person name="Chen Q."/>
            <person name="Li X."/>
            <person name="Feng Y."/>
            <person name="Ruan Z."/>
            <person name="Yu Y."/>
        </authorList>
    </citation>
    <scope>NUCLEOTIDE SEQUENCE [LARGE SCALE GENOMIC DNA]</scope>
    <source>
        <strain evidence="6">5.12</strain>
    </source>
</reference>
<keyword evidence="3" id="KW-0732">Signal</keyword>
<sequence>MRNLLLTSLFSILLSAPVCAGVVDEYQIERSRLLRLDYPARHDALLQSAVFDTTTALGKYFFNTVLSNTGEDGNLYILQDAEVAKLKQNFPQIYYEKAIFDSWHSNKSAAVKLEELAAYRAVAKENNWSRIERWATSATVSTQIDNGYYYTAVLTMQGVENPPHIVQMETMYDYPLIAIYLDMANAFYFAGDYHKSVVFCQRYKNYLPDNIDLRIEGDLCQVRSEIKLGQFDKSLKNTSKIISLARENNRIPSILAGLSFTAKVYLDKADYQQAKSYALEVIEYLNRTDHQFPGCLYTAYYLLAQATIALNQTDEARGAFQSMLAARGSFEKGARYEKQVLEVEAGLAELEGHQDKALAIFKKLVKLNETPDASIVAWKEFSAITKELDDQQLSFLKIKSGLDKAQSHNMTILALFTSVFAVVASISFWRLFMQKKKIESFSRLDNLTSVNNRWHACEMIRRRLNSMNRQNDSACVAIIDIDNFKKINELYGHDAGDKALIFIAKHIKYQLRQDDVFGRFGGEKFILMLDDAVLEEAEAKINDVRRYLASQEIDGLSATYSLGFCCGLVEITRRTDVMQVSQQCESLLKEAKKKGRNQNATAKLIDRGFLKSA</sequence>
<dbReference type="InterPro" id="IPR029787">
    <property type="entry name" value="Nucleotide_cyclase"/>
</dbReference>
<dbReference type="InterPro" id="IPR043128">
    <property type="entry name" value="Rev_trsase/Diguanyl_cyclase"/>
</dbReference>
<proteinExistence type="predicted"/>
<evidence type="ECO:0000256" key="2">
    <source>
        <dbReference type="SAM" id="Phobius"/>
    </source>
</evidence>
<dbReference type="AlphaFoldDB" id="A0A6M4MFD4"/>
<dbReference type="GO" id="GO:0043709">
    <property type="term" value="P:cell adhesion involved in single-species biofilm formation"/>
    <property type="evidence" value="ECO:0007669"/>
    <property type="project" value="TreeGrafter"/>
</dbReference>
<keyword evidence="2" id="KW-0472">Membrane</keyword>
<feature type="transmembrane region" description="Helical" evidence="2">
    <location>
        <begin position="412"/>
        <end position="433"/>
    </location>
</feature>
<feature type="chain" id="PRO_5028898867" description="diguanylate cyclase" evidence="3">
    <location>
        <begin position="21"/>
        <end position="613"/>
    </location>
</feature>
<dbReference type="RefSeq" id="WP_075607339.1">
    <property type="nucleotide sequence ID" value="NZ_CP052766.1"/>
</dbReference>
<gene>
    <name evidence="5" type="ORF">CA267_011570</name>
</gene>
<evidence type="ECO:0000313" key="5">
    <source>
        <dbReference type="EMBL" id="QJR81370.1"/>
    </source>
</evidence>
<reference evidence="5 6" key="2">
    <citation type="submission" date="2020-04" db="EMBL/GenBank/DDBJ databases">
        <title>Complete genome sequence of Alteromonas pelagimontana 5.12T.</title>
        <authorList>
            <person name="Sinha R.K."/>
            <person name="Krishnan K.P."/>
            <person name="Kurian J.P."/>
        </authorList>
    </citation>
    <scope>NUCLEOTIDE SEQUENCE [LARGE SCALE GENOMIC DNA]</scope>
    <source>
        <strain evidence="5 6">5.12</strain>
    </source>
</reference>
<dbReference type="PROSITE" id="PS50887">
    <property type="entry name" value="GGDEF"/>
    <property type="match status" value="1"/>
</dbReference>
<evidence type="ECO:0000259" key="4">
    <source>
        <dbReference type="PROSITE" id="PS50887"/>
    </source>
</evidence>
<dbReference type="PANTHER" id="PTHR45138:SF24">
    <property type="entry name" value="DIGUANYLATE CYCLASE DGCC-RELATED"/>
    <property type="match status" value="1"/>
</dbReference>
<dbReference type="InterPro" id="IPR011990">
    <property type="entry name" value="TPR-like_helical_dom_sf"/>
</dbReference>
<dbReference type="GO" id="GO:1902201">
    <property type="term" value="P:negative regulation of bacterial-type flagellum-dependent cell motility"/>
    <property type="evidence" value="ECO:0007669"/>
    <property type="project" value="TreeGrafter"/>
</dbReference>
<dbReference type="SUPFAM" id="SSF55073">
    <property type="entry name" value="Nucleotide cyclase"/>
    <property type="match status" value="1"/>
</dbReference>
<evidence type="ECO:0000313" key="6">
    <source>
        <dbReference type="Proteomes" id="UP000219285"/>
    </source>
</evidence>
<dbReference type="NCBIfam" id="TIGR00254">
    <property type="entry name" value="GGDEF"/>
    <property type="match status" value="1"/>
</dbReference>
<dbReference type="GO" id="GO:0005886">
    <property type="term" value="C:plasma membrane"/>
    <property type="evidence" value="ECO:0007669"/>
    <property type="project" value="TreeGrafter"/>
</dbReference>
<dbReference type="SUPFAM" id="SSF48452">
    <property type="entry name" value="TPR-like"/>
    <property type="match status" value="1"/>
</dbReference>
<keyword evidence="6" id="KW-1185">Reference proteome</keyword>
<organism evidence="5 6">
    <name type="scientific">Alteromonas pelagimontana</name>
    <dbReference type="NCBI Taxonomy" id="1858656"/>
    <lineage>
        <taxon>Bacteria</taxon>
        <taxon>Pseudomonadati</taxon>
        <taxon>Pseudomonadota</taxon>
        <taxon>Gammaproteobacteria</taxon>
        <taxon>Alteromonadales</taxon>
        <taxon>Alteromonadaceae</taxon>
        <taxon>Alteromonas/Salinimonas group</taxon>
        <taxon>Alteromonas</taxon>
    </lineage>
</organism>
<protein>
    <recommendedName>
        <fullName evidence="1">diguanylate cyclase</fullName>
        <ecNumber evidence="1">2.7.7.65</ecNumber>
    </recommendedName>
</protein>
<dbReference type="OrthoDB" id="6377654at2"/>
<keyword evidence="2" id="KW-1133">Transmembrane helix</keyword>
<dbReference type="Pfam" id="PF00990">
    <property type="entry name" value="GGDEF"/>
    <property type="match status" value="1"/>
</dbReference>
<dbReference type="CDD" id="cd01949">
    <property type="entry name" value="GGDEF"/>
    <property type="match status" value="1"/>
</dbReference>
<dbReference type="InterPro" id="IPR050469">
    <property type="entry name" value="Diguanylate_Cyclase"/>
</dbReference>
<dbReference type="Proteomes" id="UP000219285">
    <property type="component" value="Chromosome"/>
</dbReference>
<dbReference type="PANTHER" id="PTHR45138">
    <property type="entry name" value="REGULATORY COMPONENTS OF SENSORY TRANSDUCTION SYSTEM"/>
    <property type="match status" value="1"/>
</dbReference>
<dbReference type="Gene3D" id="3.30.70.270">
    <property type="match status" value="1"/>
</dbReference>
<dbReference type="EMBL" id="CP052766">
    <property type="protein sequence ID" value="QJR81370.1"/>
    <property type="molecule type" value="Genomic_DNA"/>
</dbReference>
<evidence type="ECO:0000256" key="3">
    <source>
        <dbReference type="SAM" id="SignalP"/>
    </source>
</evidence>
<feature type="domain" description="GGDEF" evidence="4">
    <location>
        <begin position="472"/>
        <end position="604"/>
    </location>
</feature>
<dbReference type="SMART" id="SM00267">
    <property type="entry name" value="GGDEF"/>
    <property type="match status" value="1"/>
</dbReference>
<dbReference type="EC" id="2.7.7.65" evidence="1"/>
<dbReference type="KEGG" id="apel:CA267_011570"/>
<name>A0A6M4MFD4_9ALTE</name>
<feature type="signal peptide" evidence="3">
    <location>
        <begin position="1"/>
        <end position="20"/>
    </location>
</feature>
<dbReference type="GO" id="GO:0052621">
    <property type="term" value="F:diguanylate cyclase activity"/>
    <property type="evidence" value="ECO:0007669"/>
    <property type="project" value="UniProtKB-EC"/>
</dbReference>
<dbReference type="InterPro" id="IPR000160">
    <property type="entry name" value="GGDEF_dom"/>
</dbReference>